<dbReference type="eggNOG" id="COG1918">
    <property type="taxonomic scope" value="Bacteria"/>
</dbReference>
<keyword evidence="1" id="KW-0408">Iron</keyword>
<reference evidence="3 4" key="1">
    <citation type="submission" date="2010-08" db="EMBL/GenBank/DDBJ databases">
        <authorList>
            <consortium name="US DOE Joint Genome Institute (JGI-PGF)"/>
            <person name="Lucas S."/>
            <person name="Copeland A."/>
            <person name="Lapidus A."/>
            <person name="Cheng J.-F."/>
            <person name="Bruce D."/>
            <person name="Goodwin L."/>
            <person name="Pitluck S."/>
            <person name="Land M.L."/>
            <person name="Hauser L."/>
            <person name="Chang Y.-J."/>
            <person name="Anderson I.J."/>
            <person name="Johnson E."/>
            <person name="Mulhopadhyay B."/>
            <person name="Kyrpides N."/>
            <person name="Woyke T.J."/>
        </authorList>
    </citation>
    <scope>NUCLEOTIDE SEQUENCE [LARGE SCALE GENOMIC DNA]</scope>
    <source>
        <strain evidence="3 4">6</strain>
    </source>
</reference>
<dbReference type="PANTHER" id="PTHR43151:SF1">
    <property type="entry name" value="SSR2333 PROTEIN"/>
    <property type="match status" value="1"/>
</dbReference>
<reference evidence="3 4" key="2">
    <citation type="submission" date="2012-02" db="EMBL/GenBank/DDBJ databases">
        <title>Improved High-Quality Draft sequence of Eubacterium cellulosolvens 6.</title>
        <authorList>
            <consortium name="US DOE Joint Genome Institute"/>
            <person name="Lucas S."/>
            <person name="Han J."/>
            <person name="Lapidus A."/>
            <person name="Cheng J.-F."/>
            <person name="Goodwin L."/>
            <person name="Pitluck S."/>
            <person name="Peters L."/>
            <person name="Mikhailova N."/>
            <person name="Gu W."/>
            <person name="Detter J.C."/>
            <person name="Han C."/>
            <person name="Tapia R."/>
            <person name="Land M."/>
            <person name="Hauser L."/>
            <person name="Kyrpides N."/>
            <person name="Ivanova N."/>
            <person name="Pagani I."/>
            <person name="Johnson E."/>
            <person name="Mukhopadhyay B."/>
            <person name="Anderson I."/>
            <person name="Woyke T."/>
        </authorList>
    </citation>
    <scope>NUCLEOTIDE SEQUENCE [LARGE SCALE GENOMIC DNA]</scope>
    <source>
        <strain evidence="3 4">6</strain>
    </source>
</reference>
<dbReference type="STRING" id="633697.EubceDRAFT1_0728"/>
<dbReference type="GO" id="GO:0046914">
    <property type="term" value="F:transition metal ion binding"/>
    <property type="evidence" value="ECO:0007669"/>
    <property type="project" value="InterPro"/>
</dbReference>
<dbReference type="OrthoDB" id="5984at2"/>
<dbReference type="InterPro" id="IPR008988">
    <property type="entry name" value="Transcriptional_repressor_C"/>
</dbReference>
<evidence type="ECO:0000256" key="1">
    <source>
        <dbReference type="ARBA" id="ARBA00023004"/>
    </source>
</evidence>
<dbReference type="InterPro" id="IPR053184">
    <property type="entry name" value="FeoA-like"/>
</dbReference>
<gene>
    <name evidence="3" type="ORF">EubceDRAFT1_0728</name>
</gene>
<feature type="domain" description="Ferrous iron transporter FeoA-like" evidence="2">
    <location>
        <begin position="2"/>
        <end position="70"/>
    </location>
</feature>
<dbReference type="HOGENOM" id="CLU_150646_6_0_9"/>
<name>I5ARZ3_EUBC6</name>
<dbReference type="Proteomes" id="UP000005753">
    <property type="component" value="Chromosome"/>
</dbReference>
<dbReference type="InterPro" id="IPR007167">
    <property type="entry name" value="Fe-transptr_FeoA-like"/>
</dbReference>
<evidence type="ECO:0000313" key="3">
    <source>
        <dbReference type="EMBL" id="EIM56566.1"/>
    </source>
</evidence>
<evidence type="ECO:0000313" key="4">
    <source>
        <dbReference type="Proteomes" id="UP000005753"/>
    </source>
</evidence>
<evidence type="ECO:0000259" key="2">
    <source>
        <dbReference type="SMART" id="SM00899"/>
    </source>
</evidence>
<dbReference type="InterPro" id="IPR038157">
    <property type="entry name" value="FeoA_core_dom"/>
</dbReference>
<dbReference type="SMART" id="SM00899">
    <property type="entry name" value="FeoA"/>
    <property type="match status" value="1"/>
</dbReference>
<dbReference type="SUPFAM" id="SSF50037">
    <property type="entry name" value="C-terminal domain of transcriptional repressors"/>
    <property type="match status" value="1"/>
</dbReference>
<dbReference type="AlphaFoldDB" id="I5ARZ3"/>
<organism evidence="3 4">
    <name type="scientific">Eubacterium cellulosolvens (strain ATCC 43171 / JCM 9499 / 6)</name>
    <name type="common">Cillobacterium cellulosolvens</name>
    <dbReference type="NCBI Taxonomy" id="633697"/>
    <lineage>
        <taxon>Bacteria</taxon>
        <taxon>Bacillati</taxon>
        <taxon>Bacillota</taxon>
        <taxon>Clostridia</taxon>
        <taxon>Eubacteriales</taxon>
        <taxon>Eubacteriaceae</taxon>
        <taxon>Eubacterium</taxon>
    </lineage>
</organism>
<dbReference type="EMBL" id="CM001487">
    <property type="protein sequence ID" value="EIM56566.1"/>
    <property type="molecule type" value="Genomic_DNA"/>
</dbReference>
<keyword evidence="4" id="KW-1185">Reference proteome</keyword>
<proteinExistence type="predicted"/>
<accession>I5ARZ3</accession>
<dbReference type="Pfam" id="PF04023">
    <property type="entry name" value="FeoA"/>
    <property type="match status" value="1"/>
</dbReference>
<sequence length="70" mass="7480">MLPLNMADVGQTLVIKKIGGTVEVKKHLEDLGFYVGGDVCIVSSLGGNLILKVKEARVALSEQLAQKIMV</sequence>
<protein>
    <submittedName>
        <fullName evidence="3">Fe2+ transport system protein A</fullName>
    </submittedName>
</protein>
<dbReference type="Gene3D" id="2.30.30.90">
    <property type="match status" value="1"/>
</dbReference>
<dbReference type="PANTHER" id="PTHR43151">
    <property type="entry name" value="FEOA FAMILY PROTEIN"/>
    <property type="match status" value="1"/>
</dbReference>